<keyword evidence="2" id="KW-0812">Transmembrane</keyword>
<gene>
    <name evidence="3" type="ORF">SDC9_195478</name>
</gene>
<sequence length="134" mass="14839">MEKRPSKKHYSSYRRNDKKNSETSSTLGNQVSAAIILCVFILIIAYTNSSVTNNMRTKFTAIISRNVVDEFEDKGNIKDNIVSIVKTVFSSEDEDKEVIKTKTQPIITNTGDEDDNSADDDADDGDSSQAVPPT</sequence>
<proteinExistence type="predicted"/>
<reference evidence="3" key="1">
    <citation type="submission" date="2019-08" db="EMBL/GenBank/DDBJ databases">
        <authorList>
            <person name="Kucharzyk K."/>
            <person name="Murdoch R.W."/>
            <person name="Higgins S."/>
            <person name="Loffler F."/>
        </authorList>
    </citation>
    <scope>NUCLEOTIDE SEQUENCE</scope>
</reference>
<dbReference type="EMBL" id="VSSQ01109709">
    <property type="protein sequence ID" value="MPN47874.1"/>
    <property type="molecule type" value="Genomic_DNA"/>
</dbReference>
<accession>A0A645IHT7</accession>
<feature type="compositionally biased region" description="Acidic residues" evidence="1">
    <location>
        <begin position="111"/>
        <end position="126"/>
    </location>
</feature>
<comment type="caution">
    <text evidence="3">The sequence shown here is derived from an EMBL/GenBank/DDBJ whole genome shotgun (WGS) entry which is preliminary data.</text>
</comment>
<evidence type="ECO:0000256" key="1">
    <source>
        <dbReference type="SAM" id="MobiDB-lite"/>
    </source>
</evidence>
<evidence type="ECO:0000256" key="2">
    <source>
        <dbReference type="SAM" id="Phobius"/>
    </source>
</evidence>
<feature type="region of interest" description="Disordered" evidence="1">
    <location>
        <begin position="94"/>
        <end position="134"/>
    </location>
</feature>
<keyword evidence="2" id="KW-1133">Transmembrane helix</keyword>
<feature type="transmembrane region" description="Helical" evidence="2">
    <location>
        <begin position="27"/>
        <end position="46"/>
    </location>
</feature>
<feature type="region of interest" description="Disordered" evidence="1">
    <location>
        <begin position="1"/>
        <end position="25"/>
    </location>
</feature>
<keyword evidence="2" id="KW-0472">Membrane</keyword>
<organism evidence="3">
    <name type="scientific">bioreactor metagenome</name>
    <dbReference type="NCBI Taxonomy" id="1076179"/>
    <lineage>
        <taxon>unclassified sequences</taxon>
        <taxon>metagenomes</taxon>
        <taxon>ecological metagenomes</taxon>
    </lineage>
</organism>
<feature type="compositionally biased region" description="Polar residues" evidence="1">
    <location>
        <begin position="101"/>
        <end position="110"/>
    </location>
</feature>
<name>A0A645IHT7_9ZZZZ</name>
<evidence type="ECO:0000313" key="3">
    <source>
        <dbReference type="EMBL" id="MPN47874.1"/>
    </source>
</evidence>
<protein>
    <submittedName>
        <fullName evidence="3">Uncharacterized protein</fullName>
    </submittedName>
</protein>
<dbReference type="AlphaFoldDB" id="A0A645IHT7"/>
<feature type="compositionally biased region" description="Basic residues" evidence="1">
    <location>
        <begin position="1"/>
        <end position="12"/>
    </location>
</feature>